<dbReference type="InterPro" id="IPR001127">
    <property type="entry name" value="PTS_EIIA_1_perm"/>
</dbReference>
<keyword evidence="6" id="KW-0418">Kinase</keyword>
<gene>
    <name evidence="8" type="ORF">CIAN88_04085</name>
</gene>
<dbReference type="RefSeq" id="WP_044904222.1">
    <property type="nucleotide sequence ID" value="NZ_JQIF01000017.1"/>
</dbReference>
<dbReference type="GO" id="GO:0009401">
    <property type="term" value="P:phosphoenolpyruvate-dependent sugar phosphotransferase system"/>
    <property type="evidence" value="ECO:0007669"/>
    <property type="project" value="UniProtKB-KW"/>
</dbReference>
<dbReference type="GO" id="GO:0005737">
    <property type="term" value="C:cytoplasm"/>
    <property type="evidence" value="ECO:0007669"/>
    <property type="project" value="UniProtKB-SubCell"/>
</dbReference>
<dbReference type="PROSITE" id="PS00371">
    <property type="entry name" value="PTS_EIIA_TYPE_1_HIS"/>
    <property type="match status" value="1"/>
</dbReference>
<dbReference type="Proteomes" id="UP000030008">
    <property type="component" value="Unassembled WGS sequence"/>
</dbReference>
<dbReference type="SUPFAM" id="SSF51261">
    <property type="entry name" value="Duplicated hybrid motif"/>
    <property type="match status" value="1"/>
</dbReference>
<keyword evidence="3 8" id="KW-0762">Sugar transport</keyword>
<protein>
    <submittedName>
        <fullName evidence="8">PTS sugar transporter subunit IIA</fullName>
    </submittedName>
</protein>
<dbReference type="FunFam" id="2.70.70.10:FF:000001">
    <property type="entry name" value="PTS system glucose-specific IIA component"/>
    <property type="match status" value="1"/>
</dbReference>
<dbReference type="PANTHER" id="PTHR45008:SF1">
    <property type="entry name" value="PTS SYSTEM GLUCOSE-SPECIFIC EIIA COMPONENT"/>
    <property type="match status" value="1"/>
</dbReference>
<sequence length="159" mass="17145">MFSVFKKKENITLYAPVTGKTIAITQVPDKVFAEKMMGEGIGFQFEDAIVYAPCDGIIATVAHTSHAVGITAKNGAEILIHIGLDTVNLNGQGLHAFVQTGDKVKKGTPLIEIDRAFMKEQGVDLTTPMVVTNTSEYKMTIEDAGGHVIMGEDKVISFD</sequence>
<evidence type="ECO:0000256" key="1">
    <source>
        <dbReference type="ARBA" id="ARBA00004496"/>
    </source>
</evidence>
<name>A0A099I9R7_CLOIN</name>
<dbReference type="Pfam" id="PF00358">
    <property type="entry name" value="PTS_EIIA_1"/>
    <property type="match status" value="1"/>
</dbReference>
<dbReference type="GO" id="GO:0016301">
    <property type="term" value="F:kinase activity"/>
    <property type="evidence" value="ECO:0007669"/>
    <property type="project" value="UniProtKB-KW"/>
</dbReference>
<dbReference type="InterPro" id="IPR011055">
    <property type="entry name" value="Dup_hybrid_motif"/>
</dbReference>
<evidence type="ECO:0000259" key="7">
    <source>
        <dbReference type="PROSITE" id="PS51093"/>
    </source>
</evidence>
<keyword evidence="5" id="KW-0598">Phosphotransferase system</keyword>
<dbReference type="PROSITE" id="PS51093">
    <property type="entry name" value="PTS_EIIA_TYPE_1"/>
    <property type="match status" value="1"/>
</dbReference>
<evidence type="ECO:0000256" key="4">
    <source>
        <dbReference type="ARBA" id="ARBA00022679"/>
    </source>
</evidence>
<evidence type="ECO:0000256" key="3">
    <source>
        <dbReference type="ARBA" id="ARBA00022597"/>
    </source>
</evidence>
<feature type="domain" description="PTS EIIA type-1" evidence="7">
    <location>
        <begin position="29"/>
        <end position="133"/>
    </location>
</feature>
<evidence type="ECO:0000256" key="2">
    <source>
        <dbReference type="ARBA" id="ARBA00022448"/>
    </source>
</evidence>
<organism evidence="8 9">
    <name type="scientific">Clostridium innocuum</name>
    <dbReference type="NCBI Taxonomy" id="1522"/>
    <lineage>
        <taxon>Bacteria</taxon>
        <taxon>Bacillati</taxon>
        <taxon>Bacillota</taxon>
        <taxon>Clostridia</taxon>
        <taxon>Eubacteriales</taxon>
        <taxon>Clostridiaceae</taxon>
        <taxon>Clostridium</taxon>
    </lineage>
</organism>
<comment type="subcellular location">
    <subcellularLocation>
        <location evidence="1">Cytoplasm</location>
    </subcellularLocation>
</comment>
<reference evidence="8 9" key="1">
    <citation type="submission" date="2014-08" db="EMBL/GenBank/DDBJ databases">
        <title>Clostridium innocuum, an unnegligible vancomycin-resistant pathogen causing extra-intestinal infections.</title>
        <authorList>
            <person name="Feng Y."/>
            <person name="Chiu C.-H."/>
        </authorList>
    </citation>
    <scope>NUCLEOTIDE SEQUENCE [LARGE SCALE GENOMIC DNA]</scope>
    <source>
        <strain evidence="8 9">AN88</strain>
    </source>
</reference>
<dbReference type="Gene3D" id="2.70.70.10">
    <property type="entry name" value="Glucose Permease (Domain IIA)"/>
    <property type="match status" value="1"/>
</dbReference>
<dbReference type="NCBIfam" id="TIGR00830">
    <property type="entry name" value="PTBA"/>
    <property type="match status" value="1"/>
</dbReference>
<dbReference type="EMBL" id="JQIF01000017">
    <property type="protein sequence ID" value="KGJ54326.1"/>
    <property type="molecule type" value="Genomic_DNA"/>
</dbReference>
<comment type="caution">
    <text evidence="8">The sequence shown here is derived from an EMBL/GenBank/DDBJ whole genome shotgun (WGS) entry which is preliminary data.</text>
</comment>
<evidence type="ECO:0000256" key="5">
    <source>
        <dbReference type="ARBA" id="ARBA00022683"/>
    </source>
</evidence>
<dbReference type="InterPro" id="IPR050890">
    <property type="entry name" value="PTS_EIIA_component"/>
</dbReference>
<evidence type="ECO:0000313" key="9">
    <source>
        <dbReference type="Proteomes" id="UP000030008"/>
    </source>
</evidence>
<dbReference type="AlphaFoldDB" id="A0A099I9R7"/>
<evidence type="ECO:0000256" key="6">
    <source>
        <dbReference type="ARBA" id="ARBA00022777"/>
    </source>
</evidence>
<proteinExistence type="predicted"/>
<accession>A0A099I9R7</accession>
<dbReference type="PANTHER" id="PTHR45008">
    <property type="entry name" value="PTS SYSTEM GLUCOSE-SPECIFIC EIIA COMPONENT"/>
    <property type="match status" value="1"/>
</dbReference>
<keyword evidence="4" id="KW-0808">Transferase</keyword>
<keyword evidence="2" id="KW-0813">Transport</keyword>
<evidence type="ECO:0000313" key="8">
    <source>
        <dbReference type="EMBL" id="KGJ54326.1"/>
    </source>
</evidence>